<dbReference type="GO" id="GO:0016747">
    <property type="term" value="F:acyltransferase activity, transferring groups other than amino-acyl groups"/>
    <property type="evidence" value="ECO:0007669"/>
    <property type="project" value="InterPro"/>
</dbReference>
<evidence type="ECO:0000256" key="2">
    <source>
        <dbReference type="ARBA" id="ARBA00023315"/>
    </source>
</evidence>
<evidence type="ECO:0000313" key="4">
    <source>
        <dbReference type="EMBL" id="KGK12318.1"/>
    </source>
</evidence>
<dbReference type="SUPFAM" id="SSF55729">
    <property type="entry name" value="Acyl-CoA N-acyltransferases (Nat)"/>
    <property type="match status" value="1"/>
</dbReference>
<keyword evidence="2" id="KW-0012">Acyltransferase</keyword>
<evidence type="ECO:0000256" key="1">
    <source>
        <dbReference type="ARBA" id="ARBA00022679"/>
    </source>
</evidence>
<dbReference type="RefSeq" id="WP_039428375.1">
    <property type="nucleotide sequence ID" value="NZ_CP061844.1"/>
</dbReference>
<keyword evidence="1 4" id="KW-0808">Transferase</keyword>
<feature type="domain" description="N-acetyltransferase" evidence="3">
    <location>
        <begin position="5"/>
        <end position="148"/>
    </location>
</feature>
<evidence type="ECO:0000259" key="3">
    <source>
        <dbReference type="PROSITE" id="PS51186"/>
    </source>
</evidence>
<name>A0A099LVR2_9VIBR</name>
<dbReference type="InterPro" id="IPR000182">
    <property type="entry name" value="GNAT_dom"/>
</dbReference>
<dbReference type="STRING" id="29495.EA26_13735"/>
<reference evidence="4 5" key="1">
    <citation type="submission" date="2014-04" db="EMBL/GenBank/DDBJ databases">
        <title>Genome sequencing of Vibrio navarrensis strains.</title>
        <authorList>
            <person name="Gladney L.M."/>
            <person name="Katz L.S."/>
            <person name="Marino-Ramirez L."/>
            <person name="Jordan I.K."/>
        </authorList>
    </citation>
    <scope>NUCLEOTIDE SEQUENCE [LARGE SCALE GENOMIC DNA]</scope>
    <source>
        <strain evidence="4 5">ATCC 51183</strain>
    </source>
</reference>
<dbReference type="Proteomes" id="UP000029994">
    <property type="component" value="Unassembled WGS sequence"/>
</dbReference>
<dbReference type="CDD" id="cd04301">
    <property type="entry name" value="NAT_SF"/>
    <property type="match status" value="1"/>
</dbReference>
<dbReference type="Gene3D" id="3.40.630.30">
    <property type="match status" value="1"/>
</dbReference>
<organism evidence="4 5">
    <name type="scientific">Vibrio navarrensis</name>
    <dbReference type="NCBI Taxonomy" id="29495"/>
    <lineage>
        <taxon>Bacteria</taxon>
        <taxon>Pseudomonadati</taxon>
        <taxon>Pseudomonadota</taxon>
        <taxon>Gammaproteobacteria</taxon>
        <taxon>Vibrionales</taxon>
        <taxon>Vibrionaceae</taxon>
        <taxon>Vibrio</taxon>
    </lineage>
</organism>
<proteinExistence type="predicted"/>
<gene>
    <name evidence="4" type="ORF">EA26_13735</name>
</gene>
<dbReference type="PANTHER" id="PTHR43877">
    <property type="entry name" value="AMINOALKYLPHOSPHONATE N-ACETYLTRANSFERASE-RELATED-RELATED"/>
    <property type="match status" value="1"/>
</dbReference>
<accession>A0A099LVR2</accession>
<dbReference type="PROSITE" id="PS51186">
    <property type="entry name" value="GNAT"/>
    <property type="match status" value="1"/>
</dbReference>
<protein>
    <submittedName>
        <fullName evidence="4">Histone acetyltransferase</fullName>
    </submittedName>
</protein>
<dbReference type="GeneID" id="43684214"/>
<evidence type="ECO:0000313" key="5">
    <source>
        <dbReference type="Proteomes" id="UP000029994"/>
    </source>
</evidence>
<dbReference type="Pfam" id="PF00583">
    <property type="entry name" value="Acetyltransf_1"/>
    <property type="match status" value="1"/>
</dbReference>
<dbReference type="InterPro" id="IPR016181">
    <property type="entry name" value="Acyl_CoA_acyltransferase"/>
</dbReference>
<keyword evidence="5" id="KW-1185">Reference proteome</keyword>
<comment type="caution">
    <text evidence="4">The sequence shown here is derived from an EMBL/GenBank/DDBJ whole genome shotgun (WGS) entry which is preliminary data.</text>
</comment>
<dbReference type="InterPro" id="IPR050832">
    <property type="entry name" value="Bact_Acetyltransf"/>
</dbReference>
<dbReference type="EMBL" id="JMCG01000001">
    <property type="protein sequence ID" value="KGK12318.1"/>
    <property type="molecule type" value="Genomic_DNA"/>
</dbReference>
<sequence>MLSSLRYEINPSKELIDCAERYLNTLPNASRLLRSIDLASDFCVVVAMDGEQLVGVATIKSLVQGKNGELGHLFVLPEYQRQGIAKELTRLRIKYAKAHGLELLYAVIKEHNEASANNLVQHGFVRYGRFYSLSNSGLKFAWYFMTLAEGLDAEVVMQTLTHPRRRCE</sequence>
<dbReference type="AlphaFoldDB" id="A0A099LVR2"/>
<dbReference type="eggNOG" id="COG0456">
    <property type="taxonomic scope" value="Bacteria"/>
</dbReference>